<dbReference type="EMBL" id="JBEAFC010000008">
    <property type="protein sequence ID" value="KAL1545091.1"/>
    <property type="molecule type" value="Genomic_DNA"/>
</dbReference>
<keyword evidence="4" id="KW-0804">Transcription</keyword>
<feature type="domain" description="OVATE" evidence="6">
    <location>
        <begin position="98"/>
        <end position="159"/>
    </location>
</feature>
<keyword evidence="3" id="KW-0805">Transcription regulation</keyword>
<dbReference type="Pfam" id="PF04844">
    <property type="entry name" value="Ovate"/>
    <property type="match status" value="1"/>
</dbReference>
<keyword evidence="8" id="KW-1185">Reference proteome</keyword>
<dbReference type="PROSITE" id="PS51754">
    <property type="entry name" value="OVATE"/>
    <property type="match status" value="1"/>
</dbReference>
<evidence type="ECO:0000259" key="6">
    <source>
        <dbReference type="PROSITE" id="PS51754"/>
    </source>
</evidence>
<name>A0ABD1GLT1_SALDI</name>
<evidence type="ECO:0000313" key="8">
    <source>
        <dbReference type="Proteomes" id="UP001567538"/>
    </source>
</evidence>
<dbReference type="PANTHER" id="PTHR34042">
    <property type="entry name" value="TRANSCRIPTION REPRESSOR OFP17"/>
    <property type="match status" value="1"/>
</dbReference>
<reference evidence="7 8" key="1">
    <citation type="submission" date="2024-06" db="EMBL/GenBank/DDBJ databases">
        <title>A chromosome level genome sequence of Diviner's sage (Salvia divinorum).</title>
        <authorList>
            <person name="Ford S.A."/>
            <person name="Ro D.-K."/>
            <person name="Ness R.W."/>
            <person name="Phillips M.A."/>
        </authorList>
    </citation>
    <scope>NUCLEOTIDE SEQUENCE [LARGE SCALE GENOMIC DNA]</scope>
    <source>
        <strain evidence="7">SAF-2024a</strain>
        <tissue evidence="7">Leaf</tissue>
    </source>
</reference>
<evidence type="ECO:0000313" key="7">
    <source>
        <dbReference type="EMBL" id="KAL1545091.1"/>
    </source>
</evidence>
<organism evidence="7 8">
    <name type="scientific">Salvia divinorum</name>
    <name type="common">Maria pastora</name>
    <name type="synonym">Diviner's sage</name>
    <dbReference type="NCBI Taxonomy" id="28513"/>
    <lineage>
        <taxon>Eukaryota</taxon>
        <taxon>Viridiplantae</taxon>
        <taxon>Streptophyta</taxon>
        <taxon>Embryophyta</taxon>
        <taxon>Tracheophyta</taxon>
        <taxon>Spermatophyta</taxon>
        <taxon>Magnoliopsida</taxon>
        <taxon>eudicotyledons</taxon>
        <taxon>Gunneridae</taxon>
        <taxon>Pentapetalae</taxon>
        <taxon>asterids</taxon>
        <taxon>lamiids</taxon>
        <taxon>Lamiales</taxon>
        <taxon>Lamiaceae</taxon>
        <taxon>Nepetoideae</taxon>
        <taxon>Mentheae</taxon>
        <taxon>Salviinae</taxon>
        <taxon>Salvia</taxon>
        <taxon>Salvia subgen. Calosphace</taxon>
    </lineage>
</organism>
<dbReference type="AlphaFoldDB" id="A0ABD1GLT1"/>
<sequence length="168" mass="19690">MKSKYLSLASLKHKLLNPCKKMVVKFLVKLRPRKPLSIKSLHLRRRGRRLFGEEREMDRMTELTSFSDAAPQHKVPHPSPLTPAYIRMSTAATTVEEDDHDRVEEACKSFEKYVVEMIVDKRKVRDLGDVEELLHCWMELRSPVFLDLVCRFYRELCTDLFSTNHLGT</sequence>
<evidence type="ECO:0000256" key="2">
    <source>
        <dbReference type="ARBA" id="ARBA00022491"/>
    </source>
</evidence>
<keyword evidence="5" id="KW-0539">Nucleus</keyword>
<dbReference type="GO" id="GO:0005634">
    <property type="term" value="C:nucleus"/>
    <property type="evidence" value="ECO:0007669"/>
    <property type="project" value="UniProtKB-SubCell"/>
</dbReference>
<evidence type="ECO:0000256" key="5">
    <source>
        <dbReference type="ARBA" id="ARBA00023242"/>
    </source>
</evidence>
<evidence type="ECO:0000256" key="3">
    <source>
        <dbReference type="ARBA" id="ARBA00023015"/>
    </source>
</evidence>
<comment type="caution">
    <text evidence="7">The sequence shown here is derived from an EMBL/GenBank/DDBJ whole genome shotgun (WGS) entry which is preliminary data.</text>
</comment>
<keyword evidence="2" id="KW-0678">Repressor</keyword>
<dbReference type="PANTHER" id="PTHR34042:SF1">
    <property type="entry name" value="TRANSCRIPTION REPRESSOR OFP17"/>
    <property type="match status" value="1"/>
</dbReference>
<comment type="subcellular location">
    <subcellularLocation>
        <location evidence="1">Nucleus</location>
    </subcellularLocation>
</comment>
<proteinExistence type="predicted"/>
<dbReference type="GO" id="GO:0045892">
    <property type="term" value="P:negative regulation of DNA-templated transcription"/>
    <property type="evidence" value="ECO:0007669"/>
    <property type="project" value="UniProtKB-ARBA"/>
</dbReference>
<dbReference type="InterPro" id="IPR006458">
    <property type="entry name" value="Ovate_C"/>
</dbReference>
<accession>A0ABD1GLT1</accession>
<gene>
    <name evidence="7" type="ORF">AAHA92_21859</name>
</gene>
<protein>
    <submittedName>
        <fullName evidence="7">Transcription repressor OFP17-like</fullName>
    </submittedName>
</protein>
<dbReference type="Proteomes" id="UP001567538">
    <property type="component" value="Unassembled WGS sequence"/>
</dbReference>
<evidence type="ECO:0000256" key="1">
    <source>
        <dbReference type="ARBA" id="ARBA00004123"/>
    </source>
</evidence>
<evidence type="ECO:0000256" key="4">
    <source>
        <dbReference type="ARBA" id="ARBA00023163"/>
    </source>
</evidence>
<dbReference type="InterPro" id="IPR044686">
    <property type="entry name" value="OFP17"/>
</dbReference>